<comment type="caution">
    <text evidence="2">The sequence shown here is derived from an EMBL/GenBank/DDBJ whole genome shotgun (WGS) entry which is preliminary data.</text>
</comment>
<dbReference type="EMBL" id="JAHDYR010000030">
    <property type="protein sequence ID" value="KAG9392916.1"/>
    <property type="molecule type" value="Genomic_DNA"/>
</dbReference>
<protein>
    <submittedName>
        <fullName evidence="2">Uncharacterized protein</fullName>
    </submittedName>
</protein>
<reference evidence="2" key="1">
    <citation type="submission" date="2021-05" db="EMBL/GenBank/DDBJ databases">
        <title>A free-living protist that lacks canonical eukaryotic 1 DNA replication and segregation systems.</title>
        <authorList>
            <person name="Salas-Leiva D.E."/>
            <person name="Tromer E.C."/>
            <person name="Curtis B.A."/>
            <person name="Jerlstrom-Hultqvist J."/>
            <person name="Kolisko M."/>
            <person name="Yi Z."/>
            <person name="Salas-Leiva J.S."/>
            <person name="Gallot-Lavallee L."/>
            <person name="Kops G.J.P.L."/>
            <person name="Archibald J.M."/>
            <person name="Simpson A.G.B."/>
            <person name="Roger A.J."/>
        </authorList>
    </citation>
    <scope>NUCLEOTIDE SEQUENCE</scope>
    <source>
        <strain evidence="2">BICM</strain>
    </source>
</reference>
<evidence type="ECO:0000313" key="3">
    <source>
        <dbReference type="Proteomes" id="UP000717585"/>
    </source>
</evidence>
<name>A0A8J6BWZ4_9EUKA</name>
<dbReference type="Proteomes" id="UP000717585">
    <property type="component" value="Unassembled WGS sequence"/>
</dbReference>
<feature type="compositionally biased region" description="Low complexity" evidence="1">
    <location>
        <begin position="66"/>
        <end position="86"/>
    </location>
</feature>
<evidence type="ECO:0000313" key="2">
    <source>
        <dbReference type="EMBL" id="KAG9392916.1"/>
    </source>
</evidence>
<feature type="compositionally biased region" description="Basic residues" evidence="1">
    <location>
        <begin position="56"/>
        <end position="65"/>
    </location>
</feature>
<sequence length="258" mass="28478">MREAFKQIEVDRRIERERAKIDKAIHESSSRRAYVQGLLTRLRNPTSDVPVEKKPVRAKKPRARQTPKPATPVKTPVVPRLPVSVSSEDRAKRDAQGQLRSIQGNVGRDRLEVEAYDLGAKEEETALADLTRGMRDTYALSPEQSRADKERGLQESRLVAQARRKSLQMGAESNRDYAAKKNRAVKELGFLESSPRAVKPVKTTPVTPEMMARPATATSLRQAVTGRRTPAASAPGSRIPSAQGRPATASGKPSERSL</sequence>
<keyword evidence="3" id="KW-1185">Reference proteome</keyword>
<proteinExistence type="predicted"/>
<organism evidence="2 3">
    <name type="scientific">Carpediemonas membranifera</name>
    <dbReference type="NCBI Taxonomy" id="201153"/>
    <lineage>
        <taxon>Eukaryota</taxon>
        <taxon>Metamonada</taxon>
        <taxon>Carpediemonas-like organisms</taxon>
        <taxon>Carpediemonas</taxon>
    </lineage>
</organism>
<accession>A0A8J6BWZ4</accession>
<evidence type="ECO:0000256" key="1">
    <source>
        <dbReference type="SAM" id="MobiDB-lite"/>
    </source>
</evidence>
<gene>
    <name evidence="2" type="ORF">J8273_5728</name>
</gene>
<dbReference type="AlphaFoldDB" id="A0A8J6BWZ4"/>
<feature type="region of interest" description="Disordered" evidence="1">
    <location>
        <begin position="194"/>
        <end position="258"/>
    </location>
</feature>
<feature type="region of interest" description="Disordered" evidence="1">
    <location>
        <begin position="41"/>
        <end position="99"/>
    </location>
</feature>